<sequence length="213" mass="24817">MEELRFKQFREDRLKGQAKVIYCYSCQEEGYMARLCTKPKRQRNSAWFKQNVMLAEALESRVVLDEEQMALLAENGDIVTDFENQIHSLKQQVNATVESHETLSTTVDILKIESKEKEDKYLEEIIELENKKKALDNVVYKMELAEESSLKMHAKENDPIAKEKKVNIAPIDYVALNKLFEHFVKHIVPSRQLFVEQAFWLPISKPISKIALV</sequence>
<name>A0ABQ5IMJ0_9ASTR</name>
<keyword evidence="1" id="KW-0175">Coiled coil</keyword>
<proteinExistence type="predicted"/>
<feature type="coiled-coil region" evidence="1">
    <location>
        <begin position="111"/>
        <end position="138"/>
    </location>
</feature>
<evidence type="ECO:0000256" key="1">
    <source>
        <dbReference type="SAM" id="Coils"/>
    </source>
</evidence>
<dbReference type="EMBL" id="BQNB010020871">
    <property type="protein sequence ID" value="GJU00509.1"/>
    <property type="molecule type" value="Genomic_DNA"/>
</dbReference>
<gene>
    <name evidence="2" type="ORF">Tco_1110847</name>
</gene>
<evidence type="ECO:0008006" key="4">
    <source>
        <dbReference type="Google" id="ProtNLM"/>
    </source>
</evidence>
<dbReference type="Proteomes" id="UP001151760">
    <property type="component" value="Unassembled WGS sequence"/>
</dbReference>
<keyword evidence="3" id="KW-1185">Reference proteome</keyword>
<reference evidence="2" key="2">
    <citation type="submission" date="2022-01" db="EMBL/GenBank/DDBJ databases">
        <authorList>
            <person name="Yamashiro T."/>
            <person name="Shiraishi A."/>
            <person name="Satake H."/>
            <person name="Nakayama K."/>
        </authorList>
    </citation>
    <scope>NUCLEOTIDE SEQUENCE</scope>
</reference>
<organism evidence="2 3">
    <name type="scientific">Tanacetum coccineum</name>
    <dbReference type="NCBI Taxonomy" id="301880"/>
    <lineage>
        <taxon>Eukaryota</taxon>
        <taxon>Viridiplantae</taxon>
        <taxon>Streptophyta</taxon>
        <taxon>Embryophyta</taxon>
        <taxon>Tracheophyta</taxon>
        <taxon>Spermatophyta</taxon>
        <taxon>Magnoliopsida</taxon>
        <taxon>eudicotyledons</taxon>
        <taxon>Gunneridae</taxon>
        <taxon>Pentapetalae</taxon>
        <taxon>asterids</taxon>
        <taxon>campanulids</taxon>
        <taxon>Asterales</taxon>
        <taxon>Asteraceae</taxon>
        <taxon>Asteroideae</taxon>
        <taxon>Anthemideae</taxon>
        <taxon>Anthemidinae</taxon>
        <taxon>Tanacetum</taxon>
    </lineage>
</organism>
<accession>A0ABQ5IMJ0</accession>
<evidence type="ECO:0000313" key="3">
    <source>
        <dbReference type="Proteomes" id="UP001151760"/>
    </source>
</evidence>
<evidence type="ECO:0000313" key="2">
    <source>
        <dbReference type="EMBL" id="GJU00509.1"/>
    </source>
</evidence>
<reference evidence="2" key="1">
    <citation type="journal article" date="2022" name="Int. J. Mol. Sci.">
        <title>Draft Genome of Tanacetum Coccineum: Genomic Comparison of Closely Related Tanacetum-Family Plants.</title>
        <authorList>
            <person name="Yamashiro T."/>
            <person name="Shiraishi A."/>
            <person name="Nakayama K."/>
            <person name="Satake H."/>
        </authorList>
    </citation>
    <scope>NUCLEOTIDE SEQUENCE</scope>
</reference>
<comment type="caution">
    <text evidence="2">The sequence shown here is derived from an EMBL/GenBank/DDBJ whole genome shotgun (WGS) entry which is preliminary data.</text>
</comment>
<protein>
    <recommendedName>
        <fullName evidence="4">CCHC-type domain-containing protein</fullName>
    </recommendedName>
</protein>